<accession>A0ABY7JW13</accession>
<evidence type="ECO:0000313" key="2">
    <source>
        <dbReference type="EMBL" id="WAX55537.1"/>
    </source>
</evidence>
<evidence type="ECO:0000313" key="3">
    <source>
        <dbReference type="Proteomes" id="UP001164693"/>
    </source>
</evidence>
<feature type="region of interest" description="Disordered" evidence="1">
    <location>
        <begin position="1"/>
        <end position="22"/>
    </location>
</feature>
<gene>
    <name evidence="2" type="ORF">M6B22_13405</name>
</gene>
<dbReference type="Proteomes" id="UP001164693">
    <property type="component" value="Chromosome"/>
</dbReference>
<keyword evidence="3" id="KW-1185">Reference proteome</keyword>
<dbReference type="EMBL" id="CP097463">
    <property type="protein sequence ID" value="WAX55537.1"/>
    <property type="molecule type" value="Genomic_DNA"/>
</dbReference>
<proteinExistence type="predicted"/>
<sequence>MSPNEQFDQAPDDLPPGGSSVMPLPPRLAVAVARRHALAAHWAESMAHGGPGAEIFQELADLEEAIAEAWPRFWDEHAHDWAIRDAGLIHSEATPTAACRTCTLQSAAWRREAA</sequence>
<dbReference type="RefSeq" id="WP_269442053.1">
    <property type="nucleotide sequence ID" value="NZ_CP097463.1"/>
</dbReference>
<evidence type="ECO:0000256" key="1">
    <source>
        <dbReference type="SAM" id="MobiDB-lite"/>
    </source>
</evidence>
<name>A0ABY7JW13_9ACTN</name>
<protein>
    <submittedName>
        <fullName evidence="2">Uncharacterized protein</fullName>
    </submittedName>
</protein>
<reference evidence="2" key="1">
    <citation type="submission" date="2022-05" db="EMBL/GenBank/DDBJ databases">
        <title>Jatrophihabitans sp. SB3-54 whole genome sequence.</title>
        <authorList>
            <person name="Suh M.K."/>
            <person name="Eom M.K."/>
            <person name="Kim J.S."/>
            <person name="Kim H.S."/>
            <person name="Do H.E."/>
            <person name="Shin Y.K."/>
            <person name="Lee J.-S."/>
        </authorList>
    </citation>
    <scope>NUCLEOTIDE SEQUENCE</scope>
    <source>
        <strain evidence="2">SB3-54</strain>
    </source>
</reference>
<organism evidence="2 3">
    <name type="scientific">Jatrophihabitans cynanchi</name>
    <dbReference type="NCBI Taxonomy" id="2944128"/>
    <lineage>
        <taxon>Bacteria</taxon>
        <taxon>Bacillati</taxon>
        <taxon>Actinomycetota</taxon>
        <taxon>Actinomycetes</taxon>
        <taxon>Jatrophihabitantales</taxon>
        <taxon>Jatrophihabitantaceae</taxon>
        <taxon>Jatrophihabitans</taxon>
    </lineage>
</organism>